<sequence>MCLHNKKRHPLM</sequence>
<dbReference type="EMBL" id="GBXM01082517">
    <property type="protein sequence ID" value="JAH26060.1"/>
    <property type="molecule type" value="Transcribed_RNA"/>
</dbReference>
<proteinExistence type="predicted"/>
<reference evidence="1" key="2">
    <citation type="journal article" date="2015" name="Fish Shellfish Immunol.">
        <title>Early steps in the European eel (Anguilla anguilla)-Vibrio vulnificus interaction in the gills: Role of the RtxA13 toxin.</title>
        <authorList>
            <person name="Callol A."/>
            <person name="Pajuelo D."/>
            <person name="Ebbesson L."/>
            <person name="Teles M."/>
            <person name="MacKenzie S."/>
            <person name="Amaro C."/>
        </authorList>
    </citation>
    <scope>NUCLEOTIDE SEQUENCE</scope>
</reference>
<accession>A0A0E9RC46</accession>
<protein>
    <submittedName>
        <fullName evidence="1">Uncharacterized protein</fullName>
    </submittedName>
</protein>
<evidence type="ECO:0000313" key="1">
    <source>
        <dbReference type="EMBL" id="JAH26060.1"/>
    </source>
</evidence>
<reference evidence="1" key="1">
    <citation type="submission" date="2014-11" db="EMBL/GenBank/DDBJ databases">
        <authorList>
            <person name="Amaro Gonzalez C."/>
        </authorList>
    </citation>
    <scope>NUCLEOTIDE SEQUENCE</scope>
</reference>
<organism evidence="1">
    <name type="scientific">Anguilla anguilla</name>
    <name type="common">European freshwater eel</name>
    <name type="synonym">Muraena anguilla</name>
    <dbReference type="NCBI Taxonomy" id="7936"/>
    <lineage>
        <taxon>Eukaryota</taxon>
        <taxon>Metazoa</taxon>
        <taxon>Chordata</taxon>
        <taxon>Craniata</taxon>
        <taxon>Vertebrata</taxon>
        <taxon>Euteleostomi</taxon>
        <taxon>Actinopterygii</taxon>
        <taxon>Neopterygii</taxon>
        <taxon>Teleostei</taxon>
        <taxon>Anguilliformes</taxon>
        <taxon>Anguillidae</taxon>
        <taxon>Anguilla</taxon>
    </lineage>
</organism>
<name>A0A0E9RC46_ANGAN</name>